<name>A0ABS7APU8_9CLOT</name>
<sequence length="110" mass="12864">MIKVLLTFQKGVTELALISFLALQTKLFVDYKIKKIAIEDKSYEDIKSYLHSFSFSEKHIDSFIKRVELLSKYFIVRKLISLLFCFVPFINILVIYSNLNSLSECNSQKN</sequence>
<protein>
    <submittedName>
        <fullName evidence="2">Uncharacterized protein</fullName>
    </submittedName>
</protein>
<organism evidence="2 3">
    <name type="scientific">Clostridium weizhouense</name>
    <dbReference type="NCBI Taxonomy" id="2859781"/>
    <lineage>
        <taxon>Bacteria</taxon>
        <taxon>Bacillati</taxon>
        <taxon>Bacillota</taxon>
        <taxon>Clostridia</taxon>
        <taxon>Eubacteriales</taxon>
        <taxon>Clostridiaceae</taxon>
        <taxon>Clostridium</taxon>
    </lineage>
</organism>
<evidence type="ECO:0000313" key="3">
    <source>
        <dbReference type="Proteomes" id="UP001519921"/>
    </source>
</evidence>
<keyword evidence="1" id="KW-1133">Transmembrane helix</keyword>
<evidence type="ECO:0000256" key="1">
    <source>
        <dbReference type="SAM" id="Phobius"/>
    </source>
</evidence>
<keyword evidence="1" id="KW-0812">Transmembrane</keyword>
<feature type="transmembrane region" description="Helical" evidence="1">
    <location>
        <begin position="79"/>
        <end position="99"/>
    </location>
</feature>
<evidence type="ECO:0000313" key="2">
    <source>
        <dbReference type="EMBL" id="MBW6410688.1"/>
    </source>
</evidence>
<dbReference type="Proteomes" id="UP001519921">
    <property type="component" value="Unassembled WGS sequence"/>
</dbReference>
<dbReference type="EMBL" id="JAHXPT010000008">
    <property type="protein sequence ID" value="MBW6410688.1"/>
    <property type="molecule type" value="Genomic_DNA"/>
</dbReference>
<proteinExistence type="predicted"/>
<comment type="caution">
    <text evidence="2">The sequence shown here is derived from an EMBL/GenBank/DDBJ whole genome shotgun (WGS) entry which is preliminary data.</text>
</comment>
<reference evidence="2 3" key="1">
    <citation type="submission" date="2021-07" db="EMBL/GenBank/DDBJ databases">
        <title>Clostridium weizhouense sp. nov., an anaerobic bacterium isolated from activated sludge of Petroleum wastewater.</title>
        <authorList>
            <person name="Li Q."/>
        </authorList>
    </citation>
    <scope>NUCLEOTIDE SEQUENCE [LARGE SCALE GENOMIC DNA]</scope>
    <source>
        <strain evidence="2 3">YB-6</strain>
    </source>
</reference>
<keyword evidence="3" id="KW-1185">Reference proteome</keyword>
<dbReference type="RefSeq" id="WP_219780150.1">
    <property type="nucleotide sequence ID" value="NZ_JAHXPT010000008.1"/>
</dbReference>
<gene>
    <name evidence="2" type="ORF">KYD98_11325</name>
</gene>
<accession>A0ABS7APU8</accession>
<keyword evidence="1" id="KW-0472">Membrane</keyword>